<name>A0A9Q1QLJ3_9CARY</name>
<keyword evidence="2" id="KW-0479">Metal-binding</keyword>
<evidence type="ECO:0000256" key="1">
    <source>
        <dbReference type="ARBA" id="ARBA00004123"/>
    </source>
</evidence>
<evidence type="ECO:0000256" key="2">
    <source>
        <dbReference type="ARBA" id="ARBA00022723"/>
    </source>
</evidence>
<evidence type="ECO:0000256" key="5">
    <source>
        <dbReference type="ARBA" id="ARBA00023242"/>
    </source>
</evidence>
<keyword evidence="4" id="KW-0862">Zinc</keyword>
<dbReference type="SUPFAM" id="SSF57903">
    <property type="entry name" value="FYVE/PHD zinc finger"/>
    <property type="match status" value="1"/>
</dbReference>
<evidence type="ECO:0000256" key="6">
    <source>
        <dbReference type="SAM" id="Phobius"/>
    </source>
</evidence>
<keyword evidence="6" id="KW-0472">Membrane</keyword>
<evidence type="ECO:0000256" key="4">
    <source>
        <dbReference type="ARBA" id="ARBA00022833"/>
    </source>
</evidence>
<evidence type="ECO:0000259" key="7">
    <source>
        <dbReference type="SMART" id="SM00743"/>
    </source>
</evidence>
<dbReference type="Pfam" id="PF16135">
    <property type="entry name" value="TDBD"/>
    <property type="match status" value="1"/>
</dbReference>
<keyword evidence="5" id="KW-0539">Nucleus</keyword>
<comment type="subcellular location">
    <subcellularLocation>
        <location evidence="1">Nucleus</location>
    </subcellularLocation>
</comment>
<dbReference type="Pfam" id="PF05641">
    <property type="entry name" value="Agenet"/>
    <property type="match status" value="1"/>
</dbReference>
<dbReference type="InterPro" id="IPR014002">
    <property type="entry name" value="Agenet_dom_plant"/>
</dbReference>
<feature type="domain" description="Agenet" evidence="7">
    <location>
        <begin position="19"/>
        <end position="104"/>
    </location>
</feature>
<evidence type="ECO:0000256" key="3">
    <source>
        <dbReference type="ARBA" id="ARBA00022771"/>
    </source>
</evidence>
<protein>
    <recommendedName>
        <fullName evidence="7">Agenet domain-containing protein</fullName>
    </recommendedName>
</protein>
<evidence type="ECO:0000313" key="8">
    <source>
        <dbReference type="EMBL" id="KAJ8446189.1"/>
    </source>
</evidence>
<feature type="domain" description="Agenet" evidence="7">
    <location>
        <begin position="108"/>
        <end position="165"/>
    </location>
</feature>
<dbReference type="GO" id="GO:0003714">
    <property type="term" value="F:transcription corepressor activity"/>
    <property type="evidence" value="ECO:0007669"/>
    <property type="project" value="InterPro"/>
</dbReference>
<dbReference type="CDD" id="cd20405">
    <property type="entry name" value="Tudor_Agenet_AtDUF_rpt1_3"/>
    <property type="match status" value="1"/>
</dbReference>
<dbReference type="InterPro" id="IPR054292">
    <property type="entry name" value="DUF7028"/>
</dbReference>
<comment type="caution">
    <text evidence="8">The sequence shown here is derived from an EMBL/GenBank/DDBJ whole genome shotgun (WGS) entry which is preliminary data.</text>
</comment>
<dbReference type="Gene3D" id="3.30.40.10">
    <property type="entry name" value="Zinc/RING finger domain, C3HC4 (zinc finger)"/>
    <property type="match status" value="1"/>
</dbReference>
<accession>A0A9Q1QLJ3</accession>
<dbReference type="PANTHER" id="PTHR46309">
    <property type="entry name" value="PHD FINGER PROTEIN 12"/>
    <property type="match status" value="1"/>
</dbReference>
<dbReference type="InterPro" id="IPR008395">
    <property type="entry name" value="Agenet-like_dom"/>
</dbReference>
<keyword evidence="3" id="KW-0863">Zinc-finger</keyword>
<dbReference type="InterPro" id="IPR042163">
    <property type="entry name" value="PHF12"/>
</dbReference>
<dbReference type="OrthoDB" id="1903104at2759"/>
<organism evidence="8 9">
    <name type="scientific">Carnegiea gigantea</name>
    <dbReference type="NCBI Taxonomy" id="171969"/>
    <lineage>
        <taxon>Eukaryota</taxon>
        <taxon>Viridiplantae</taxon>
        <taxon>Streptophyta</taxon>
        <taxon>Embryophyta</taxon>
        <taxon>Tracheophyta</taxon>
        <taxon>Spermatophyta</taxon>
        <taxon>Magnoliopsida</taxon>
        <taxon>eudicotyledons</taxon>
        <taxon>Gunneridae</taxon>
        <taxon>Pentapetalae</taxon>
        <taxon>Caryophyllales</taxon>
        <taxon>Cactineae</taxon>
        <taxon>Cactaceae</taxon>
        <taxon>Cactoideae</taxon>
        <taxon>Echinocereeae</taxon>
        <taxon>Carnegiea</taxon>
    </lineage>
</organism>
<keyword evidence="9" id="KW-1185">Reference proteome</keyword>
<dbReference type="GO" id="GO:0008270">
    <property type="term" value="F:zinc ion binding"/>
    <property type="evidence" value="ECO:0007669"/>
    <property type="project" value="UniProtKB-KW"/>
</dbReference>
<dbReference type="InterPro" id="IPR013083">
    <property type="entry name" value="Znf_RING/FYVE/PHD"/>
</dbReference>
<sequence>MGDSGHIRKRKRTPMNGKKKLLLGQRVEVRSTEDGFQGSWHAGVITDCGSGVRKVKYDHLLCDDESDFLTENVEVSSMVDGFFSNSETPGDYRSRIRPTPPVKQLGREKINYGLCVDAYYNEAWWEGVVFDMEGYSDHRKVFFPDLGDEMNIKIKDLRTTLDWDEDTEEWKPRGKWLFLEIIEEHKKDNVIPVSIKQIWYDVRERNEFCQIGEWASPVKHLWQDLVVEVINDHLTLAMDEFLRSCDFSEALSGNGRPICAHDSTLNRTTPPDSAYSKAIVGPLDISLPHCALITVNESSLPKVDEHLKDDELAMVSQDTSLHPRTLTACNDQVVPMEPKALSIISSELQMLTEYSFHDGSQGLDRRHVGKHQLRSTPESDKDHLDGRCKLNWQPAYAKLKIKPEFCPQSIHEYFLSSKPDSRLTRNVRNHLCYLGWKVDCAMYRRTCRVRYTSPEGKRFYLIRSACEDMENSLAETSTPMIEDTPDRSPNKLNFVPLVNADHKSCMKTVDRKSRKARIGPKFSRLSVEPDFCPEAVSEYLKSLKKGYSRLKEDPGELLVKARKHLAAMGWSFWFKSKKGKRDEWRYDSPTTEKTYNSLKSACNAIAKGEELDGNVTSSFRSMEGLMCSEEPKGQYDELLSSNKEAYEDSLSQKWSRKYSVLRKYRAGGIKKLRKKKNGYVHSLSSLLGSNEQVEDDRFTNKLKNGGRQCSIMRLSTSFLSKKRKALGKVTRGSESKNLTRVLRSSKRVRQAELSSSSQAPRTVLSWLIDNNAELAKTKVYYRRKRGLQPMAEGRITREGIKCVCCRQLFTLSGFEAHAGSYCRGPAANIFLEDGRTLVECQMEVIHQKFRSYSHKPLGKAKGNRRQTWNDNVCSVCHYGGELILCDQCPSSFHASCLNLQVGSPYLLTLILFFENVLVTFWSIFFFRTSLKVTGSVHHAAVEFVVNANLM</sequence>
<dbReference type="InterPro" id="IPR032308">
    <property type="entry name" value="TDBD"/>
</dbReference>
<dbReference type="InterPro" id="IPR011011">
    <property type="entry name" value="Znf_FYVE_PHD"/>
</dbReference>
<dbReference type="PANTHER" id="PTHR46309:SF12">
    <property type="entry name" value="GB|AAC80581.1"/>
    <property type="match status" value="1"/>
</dbReference>
<keyword evidence="6" id="KW-0812">Transmembrane</keyword>
<dbReference type="GO" id="GO:0005634">
    <property type="term" value="C:nucleus"/>
    <property type="evidence" value="ECO:0007669"/>
    <property type="project" value="UniProtKB-SubCell"/>
</dbReference>
<dbReference type="Pfam" id="PF22970">
    <property type="entry name" value="DUF7028"/>
    <property type="match status" value="2"/>
</dbReference>
<dbReference type="InterPro" id="IPR019787">
    <property type="entry name" value="Znf_PHD-finger"/>
</dbReference>
<dbReference type="Pfam" id="PF00628">
    <property type="entry name" value="PHD"/>
    <property type="match status" value="1"/>
</dbReference>
<reference evidence="8" key="1">
    <citation type="submission" date="2022-04" db="EMBL/GenBank/DDBJ databases">
        <title>Carnegiea gigantea Genome sequencing and assembly v2.</title>
        <authorList>
            <person name="Copetti D."/>
            <person name="Sanderson M.J."/>
            <person name="Burquez A."/>
            <person name="Wojciechowski M.F."/>
        </authorList>
    </citation>
    <scope>NUCLEOTIDE SEQUENCE</scope>
    <source>
        <strain evidence="8">SGP5-SGP5p</strain>
        <tissue evidence="8">Aerial part</tissue>
    </source>
</reference>
<dbReference type="Proteomes" id="UP001153076">
    <property type="component" value="Unassembled WGS sequence"/>
</dbReference>
<keyword evidence="6" id="KW-1133">Transmembrane helix</keyword>
<dbReference type="GO" id="GO:0006357">
    <property type="term" value="P:regulation of transcription by RNA polymerase II"/>
    <property type="evidence" value="ECO:0007669"/>
    <property type="project" value="TreeGrafter"/>
</dbReference>
<feature type="transmembrane region" description="Helical" evidence="6">
    <location>
        <begin position="905"/>
        <end position="926"/>
    </location>
</feature>
<dbReference type="SMART" id="SM00743">
    <property type="entry name" value="Agenet"/>
    <property type="match status" value="2"/>
</dbReference>
<dbReference type="EMBL" id="JAKOGI010000058">
    <property type="protein sequence ID" value="KAJ8446189.1"/>
    <property type="molecule type" value="Genomic_DNA"/>
</dbReference>
<gene>
    <name evidence="8" type="ORF">Cgig2_015960</name>
</gene>
<evidence type="ECO:0000313" key="9">
    <source>
        <dbReference type="Proteomes" id="UP001153076"/>
    </source>
</evidence>
<dbReference type="AlphaFoldDB" id="A0A9Q1QLJ3"/>
<proteinExistence type="predicted"/>